<evidence type="ECO:0000256" key="1">
    <source>
        <dbReference type="SAM" id="MobiDB-lite"/>
    </source>
</evidence>
<dbReference type="EMBL" id="CALNXK010000656">
    <property type="protein sequence ID" value="CAH3188821.1"/>
    <property type="molecule type" value="Genomic_DNA"/>
</dbReference>
<evidence type="ECO:0000313" key="3">
    <source>
        <dbReference type="Proteomes" id="UP001159405"/>
    </source>
</evidence>
<name>A0ABN8SAS8_9CNID</name>
<protein>
    <submittedName>
        <fullName evidence="2">Uncharacterized protein</fullName>
    </submittedName>
</protein>
<gene>
    <name evidence="2" type="ORF">PLOB_00041629</name>
</gene>
<organism evidence="2 3">
    <name type="scientific">Porites lobata</name>
    <dbReference type="NCBI Taxonomy" id="104759"/>
    <lineage>
        <taxon>Eukaryota</taxon>
        <taxon>Metazoa</taxon>
        <taxon>Cnidaria</taxon>
        <taxon>Anthozoa</taxon>
        <taxon>Hexacorallia</taxon>
        <taxon>Scleractinia</taxon>
        <taxon>Fungiina</taxon>
        <taxon>Poritidae</taxon>
        <taxon>Porites</taxon>
    </lineage>
</organism>
<reference evidence="2 3" key="1">
    <citation type="submission" date="2022-05" db="EMBL/GenBank/DDBJ databases">
        <authorList>
            <consortium name="Genoscope - CEA"/>
            <person name="William W."/>
        </authorList>
    </citation>
    <scope>NUCLEOTIDE SEQUENCE [LARGE SCALE GENOMIC DNA]</scope>
</reference>
<proteinExistence type="predicted"/>
<feature type="region of interest" description="Disordered" evidence="1">
    <location>
        <begin position="1"/>
        <end position="22"/>
    </location>
</feature>
<keyword evidence="3" id="KW-1185">Reference proteome</keyword>
<accession>A0ABN8SAS8</accession>
<sequence length="98" mass="10624">MYTRSFLGNDTKGKSASGLSSGAKAARFPFNIVTVVVNIGPIRPNSPVFSSSRPLNRNTEDFICTELALIKAGYENLDFGPAKHAESSYIRGKTKRGQ</sequence>
<dbReference type="Proteomes" id="UP001159405">
    <property type="component" value="Unassembled WGS sequence"/>
</dbReference>
<comment type="caution">
    <text evidence="2">The sequence shown here is derived from an EMBL/GenBank/DDBJ whole genome shotgun (WGS) entry which is preliminary data.</text>
</comment>
<evidence type="ECO:0000313" key="2">
    <source>
        <dbReference type="EMBL" id="CAH3188821.1"/>
    </source>
</evidence>